<reference evidence="1" key="1">
    <citation type="journal article" date="2015" name="Nature">
        <title>Complex archaea that bridge the gap between prokaryotes and eukaryotes.</title>
        <authorList>
            <person name="Spang A."/>
            <person name="Saw J.H."/>
            <person name="Jorgensen S.L."/>
            <person name="Zaremba-Niedzwiedzka K."/>
            <person name="Martijn J."/>
            <person name="Lind A.E."/>
            <person name="van Eijk R."/>
            <person name="Schleper C."/>
            <person name="Guy L."/>
            <person name="Ettema T.J."/>
        </authorList>
    </citation>
    <scope>NUCLEOTIDE SEQUENCE</scope>
</reference>
<dbReference type="EMBL" id="LAZR01007467">
    <property type="protein sequence ID" value="KKM85078.1"/>
    <property type="molecule type" value="Genomic_DNA"/>
</dbReference>
<organism evidence="1">
    <name type="scientific">marine sediment metagenome</name>
    <dbReference type="NCBI Taxonomy" id="412755"/>
    <lineage>
        <taxon>unclassified sequences</taxon>
        <taxon>metagenomes</taxon>
        <taxon>ecological metagenomes</taxon>
    </lineage>
</organism>
<accession>A0A0F9KTN1</accession>
<proteinExistence type="predicted"/>
<dbReference type="AlphaFoldDB" id="A0A0F9KTN1"/>
<sequence>MTDKHSYSFFGQKVGIIVQSSSKSEPFIFFKLIKAKNDGTWEKPSKGEGKTIKFSIGEMACILRVLTNKTNTWSSYHSYKDNKTQISFKWEEGEKGKLWIHITPYSKVLDYSQSKIMEMLLAHILEEKIEFATIGFVKIVKNKEVSNSLVDVGDNLKIVEEHIGANASGNKNSETRRLKGEIKGDTEKGILIKLTSGEEQWFPKSSVHTIDDEPQLFDIDLWVLKKNKIVT</sequence>
<protein>
    <submittedName>
        <fullName evidence="1">Uncharacterized protein</fullName>
    </submittedName>
</protein>
<comment type="caution">
    <text evidence="1">The sequence shown here is derived from an EMBL/GenBank/DDBJ whole genome shotgun (WGS) entry which is preliminary data.</text>
</comment>
<name>A0A0F9KTN1_9ZZZZ</name>
<evidence type="ECO:0000313" key="1">
    <source>
        <dbReference type="EMBL" id="KKM85078.1"/>
    </source>
</evidence>
<gene>
    <name evidence="1" type="ORF">LCGC14_1292740</name>
</gene>